<dbReference type="Proteomes" id="UP001479436">
    <property type="component" value="Unassembled WGS sequence"/>
</dbReference>
<gene>
    <name evidence="1" type="ORF">K7432_011630</name>
</gene>
<comment type="caution">
    <text evidence="1">The sequence shown here is derived from an EMBL/GenBank/DDBJ whole genome shotgun (WGS) entry which is preliminary data.</text>
</comment>
<organism evidence="1 2">
    <name type="scientific">Basidiobolus ranarum</name>
    <dbReference type="NCBI Taxonomy" id="34480"/>
    <lineage>
        <taxon>Eukaryota</taxon>
        <taxon>Fungi</taxon>
        <taxon>Fungi incertae sedis</taxon>
        <taxon>Zoopagomycota</taxon>
        <taxon>Entomophthoromycotina</taxon>
        <taxon>Basidiobolomycetes</taxon>
        <taxon>Basidiobolales</taxon>
        <taxon>Basidiobolaceae</taxon>
        <taxon>Basidiobolus</taxon>
    </lineage>
</organism>
<proteinExistence type="predicted"/>
<evidence type="ECO:0000313" key="2">
    <source>
        <dbReference type="Proteomes" id="UP001479436"/>
    </source>
</evidence>
<feature type="non-terminal residue" evidence="1">
    <location>
        <position position="69"/>
    </location>
</feature>
<sequence length="69" mass="7904">DVPYQERLLGALKGIILAKGGVLSRKEFPPLCDEIQNNFGNKYGEATFDFSFSKEKYHEYFNQSRDVPS</sequence>
<accession>A0ABR2VTI3</accession>
<name>A0ABR2VTI3_9FUNG</name>
<evidence type="ECO:0000313" key="1">
    <source>
        <dbReference type="EMBL" id="KAK9701644.1"/>
    </source>
</evidence>
<keyword evidence="2" id="KW-1185">Reference proteome</keyword>
<protein>
    <submittedName>
        <fullName evidence="1">Uncharacterized protein</fullName>
    </submittedName>
</protein>
<feature type="non-terminal residue" evidence="1">
    <location>
        <position position="1"/>
    </location>
</feature>
<dbReference type="EMBL" id="JASJQH010007796">
    <property type="protein sequence ID" value="KAK9701644.1"/>
    <property type="molecule type" value="Genomic_DNA"/>
</dbReference>
<reference evidence="1 2" key="1">
    <citation type="submission" date="2023-04" db="EMBL/GenBank/DDBJ databases">
        <title>Genome of Basidiobolus ranarum AG-B5.</title>
        <authorList>
            <person name="Stajich J.E."/>
            <person name="Carter-House D."/>
            <person name="Gryganskyi A."/>
        </authorList>
    </citation>
    <scope>NUCLEOTIDE SEQUENCE [LARGE SCALE GENOMIC DNA]</scope>
    <source>
        <strain evidence="1 2">AG-B5</strain>
    </source>
</reference>